<dbReference type="InterPro" id="IPR011990">
    <property type="entry name" value="TPR-like_helical_dom_sf"/>
</dbReference>
<keyword evidence="3" id="KW-0732">Signal</keyword>
<comment type="similarity">
    <text evidence="2">Belongs to the SusD family.</text>
</comment>
<dbReference type="InterPro" id="IPR012944">
    <property type="entry name" value="SusD_RagB_dom"/>
</dbReference>
<dbReference type="SUPFAM" id="SSF48452">
    <property type="entry name" value="TPR-like"/>
    <property type="match status" value="1"/>
</dbReference>
<evidence type="ECO:0000256" key="2">
    <source>
        <dbReference type="ARBA" id="ARBA00006275"/>
    </source>
</evidence>
<evidence type="ECO:0000259" key="6">
    <source>
        <dbReference type="Pfam" id="PF07980"/>
    </source>
</evidence>
<gene>
    <name evidence="7" type="ORF">AABB81_14150</name>
</gene>
<dbReference type="Gene3D" id="2.60.40.3620">
    <property type="match status" value="1"/>
</dbReference>
<feature type="non-terminal residue" evidence="7">
    <location>
        <position position="1"/>
    </location>
</feature>
<organism evidence="7 8">
    <name type="scientific">Lutimonas vermicola</name>
    <dbReference type="NCBI Taxonomy" id="414288"/>
    <lineage>
        <taxon>Bacteria</taxon>
        <taxon>Pseudomonadati</taxon>
        <taxon>Bacteroidota</taxon>
        <taxon>Flavobacteriia</taxon>
        <taxon>Flavobacteriales</taxon>
        <taxon>Flavobacteriaceae</taxon>
        <taxon>Lutimonas</taxon>
    </lineage>
</organism>
<proteinExistence type="inferred from homology"/>
<evidence type="ECO:0000313" key="7">
    <source>
        <dbReference type="EMBL" id="MEL4457047.1"/>
    </source>
</evidence>
<keyword evidence="8" id="KW-1185">Reference proteome</keyword>
<name>A0ABU9L5L8_9FLAO</name>
<feature type="domain" description="RagB/SusD" evidence="6">
    <location>
        <begin position="27"/>
        <end position="370"/>
    </location>
</feature>
<evidence type="ECO:0000256" key="4">
    <source>
        <dbReference type="ARBA" id="ARBA00023136"/>
    </source>
</evidence>
<evidence type="ECO:0000256" key="1">
    <source>
        <dbReference type="ARBA" id="ARBA00004442"/>
    </source>
</evidence>
<accession>A0ABU9L5L8</accession>
<comment type="caution">
    <text evidence="7">The sequence shown here is derived from an EMBL/GenBank/DDBJ whole genome shotgun (WGS) entry which is preliminary data.</text>
</comment>
<keyword evidence="5" id="KW-0998">Cell outer membrane</keyword>
<evidence type="ECO:0000313" key="8">
    <source>
        <dbReference type="Proteomes" id="UP001474120"/>
    </source>
</evidence>
<reference evidence="7 8" key="1">
    <citation type="submission" date="2024-04" db="EMBL/GenBank/DDBJ databases">
        <title>whole genome sequencing of Lutimonas vermicola strain IMCC1616.</title>
        <authorList>
            <person name="Bae S.S."/>
        </authorList>
    </citation>
    <scope>NUCLEOTIDE SEQUENCE [LARGE SCALE GENOMIC DNA]</scope>
    <source>
        <strain evidence="7 8">IMCC1616</strain>
    </source>
</reference>
<comment type="subcellular location">
    <subcellularLocation>
        <location evidence="1">Cell outer membrane</location>
    </subcellularLocation>
</comment>
<dbReference type="Proteomes" id="UP001474120">
    <property type="component" value="Unassembled WGS sequence"/>
</dbReference>
<protein>
    <submittedName>
        <fullName evidence="7">RagB/SusD family nutrient uptake outer membrane protein</fullName>
    </submittedName>
</protein>
<dbReference type="CDD" id="cd12956">
    <property type="entry name" value="CBM_SusE-F_like"/>
    <property type="match status" value="1"/>
</dbReference>
<dbReference type="RefSeq" id="WP_342161208.1">
    <property type="nucleotide sequence ID" value="NZ_JBCDNA010000003.1"/>
</dbReference>
<keyword evidence="4" id="KW-0472">Membrane</keyword>
<evidence type="ECO:0000256" key="5">
    <source>
        <dbReference type="ARBA" id="ARBA00023237"/>
    </source>
</evidence>
<dbReference type="Gene3D" id="1.25.40.10">
    <property type="entry name" value="Tetratricopeptide repeat domain"/>
    <property type="match status" value="2"/>
</dbReference>
<sequence length="370" mass="40366">VIGAGYFLTDNYGDLFLADNDINGSENEIIFPIRFDGLNTTGYGGTTFLVHAPIGGKMVASDYGVSSGWGGLRTTKNFVQQFDAGVDLDALNTGIGSTSKWGLVGSSTTNGWDGPDMVMYKSSADQYGIYAQLVAGEFKFRFDWEESGWNVNLGDNNGDGNLQDGGSNISIPADGAYYIALNKASNTYTVTPVGDGRANFFTEDQTLEIEDPFNFSNGYAIEKFINLDVNGNQGSDGSGEFVDVDFPMFRLGDAYLMYAEAFLRGGGGSASEAAGYINKLRERAYGSPAGNIDATDLTLDFILDERSRELHWEGHRRTDLIRFNQFTENGVWPWKGGVMEGKPTEKFRDLYPIPSSDIIANPDLEQNPGY</sequence>
<dbReference type="Pfam" id="PF07980">
    <property type="entry name" value="SusD_RagB"/>
    <property type="match status" value="1"/>
</dbReference>
<dbReference type="EMBL" id="JBCDNA010000003">
    <property type="protein sequence ID" value="MEL4457047.1"/>
    <property type="molecule type" value="Genomic_DNA"/>
</dbReference>
<evidence type="ECO:0000256" key="3">
    <source>
        <dbReference type="ARBA" id="ARBA00022729"/>
    </source>
</evidence>